<organism evidence="1 2">
    <name type="scientific">Capnocytophaga endodontalis</name>
    <dbReference type="NCBI Taxonomy" id="2708117"/>
    <lineage>
        <taxon>Bacteria</taxon>
        <taxon>Pseudomonadati</taxon>
        <taxon>Bacteroidota</taxon>
        <taxon>Flavobacteriia</taxon>
        <taxon>Flavobacteriales</taxon>
        <taxon>Flavobacteriaceae</taxon>
        <taxon>Capnocytophaga</taxon>
    </lineage>
</organism>
<dbReference type="CDD" id="cd24013">
    <property type="entry name" value="ASKHA_ATPase_BT3980-like"/>
    <property type="match status" value="1"/>
</dbReference>
<evidence type="ECO:0008006" key="3">
    <source>
        <dbReference type="Google" id="ProtNLM"/>
    </source>
</evidence>
<dbReference type="InterPro" id="IPR024213">
    <property type="entry name" value="DUF3822"/>
</dbReference>
<evidence type="ECO:0000313" key="2">
    <source>
        <dbReference type="Proteomes" id="UP000197007"/>
    </source>
</evidence>
<dbReference type="Pfam" id="PF12864">
    <property type="entry name" value="DUF3822"/>
    <property type="match status" value="1"/>
</dbReference>
<dbReference type="KEGG" id="capn:CBG49_06020"/>
<evidence type="ECO:0000313" key="1">
    <source>
        <dbReference type="EMBL" id="ASF42663.1"/>
    </source>
</evidence>
<dbReference type="RefSeq" id="WP_088593780.1">
    <property type="nucleotide sequence ID" value="NZ_CP022022.1"/>
</dbReference>
<dbReference type="Gene3D" id="3.30.420.250">
    <property type="match status" value="1"/>
</dbReference>
<sequence length="280" mass="33232">MTQKSQNNKHLETYFKELSIQINLDGLSFCVFNPVLTCVESIYNFPVNFSYKTQEEINEQVECVIQSEEDLRQDFTTIRVLHNTPLFALIPQPLYGGKDEMLDYLKYSIDINNVTPETVEIDKILSVETVNAYVPNTFVNNALLSYYGRFDYQHFATSLLKMFLKHYSSHALEVMYIYAEVGSFYFVVFRNKKLYYFNRFSYETIEDFLYYILFSIEQLDIDTEQVPIYITGEVDPTALFYSKVKYYVRYIYLIKYHKQHFAAGMDEQLIRRNFVLAQSF</sequence>
<proteinExistence type="predicted"/>
<name>A0A1Z4BN43_9FLAO</name>
<protein>
    <recommendedName>
        <fullName evidence="3">DUF3822 domain-containing protein</fullName>
    </recommendedName>
</protein>
<accession>A0A1Z4BN43</accession>
<dbReference type="AlphaFoldDB" id="A0A1Z4BN43"/>
<dbReference type="Proteomes" id="UP000197007">
    <property type="component" value="Chromosome"/>
</dbReference>
<dbReference type="EMBL" id="CP022022">
    <property type="protein sequence ID" value="ASF42663.1"/>
    <property type="molecule type" value="Genomic_DNA"/>
</dbReference>
<gene>
    <name evidence="1" type="ORF">CBG49_06020</name>
</gene>
<reference evidence="2" key="1">
    <citation type="submission" date="2017-06" db="EMBL/GenBank/DDBJ databases">
        <title>Complete genome sequence of Capnocytophaga sp. KCOM 1579 (=ChDC OS43) isolated from a human refractory periapical abscess lesion.</title>
        <authorList>
            <person name="Kook J.-K."/>
            <person name="Park S.-N."/>
            <person name="Lim Y.K."/>
            <person name="Roh H."/>
        </authorList>
    </citation>
    <scope>NUCLEOTIDE SEQUENCE [LARGE SCALE GENOMIC DNA]</scope>
    <source>
        <strain evidence="2">ChDC OS43</strain>
    </source>
</reference>
<dbReference type="Gene3D" id="3.30.420.260">
    <property type="match status" value="1"/>
</dbReference>
<keyword evidence="2" id="KW-1185">Reference proteome</keyword>